<dbReference type="KEGG" id="psty:BFS30_08770"/>
<feature type="signal peptide" evidence="1">
    <location>
        <begin position="1"/>
        <end position="24"/>
    </location>
</feature>
<evidence type="ECO:0008006" key="4">
    <source>
        <dbReference type="Google" id="ProtNLM"/>
    </source>
</evidence>
<dbReference type="Proteomes" id="UP000094313">
    <property type="component" value="Chromosome"/>
</dbReference>
<keyword evidence="1" id="KW-0732">Signal</keyword>
<dbReference type="OrthoDB" id="1113652at2"/>
<gene>
    <name evidence="2" type="ORF">BFS30_08770</name>
</gene>
<dbReference type="Pfam" id="PF15890">
    <property type="entry name" value="Peptidase_Mx1"/>
    <property type="match status" value="1"/>
</dbReference>
<dbReference type="InterPro" id="IPR030890">
    <property type="entry name" value="LP_HExxH_w_TonB"/>
</dbReference>
<sequence length="286" mass="32669">MKLKYIYAPFIMLVLCALSCKKEAALPGTPIVGLGGETWTKGPLDFWMDKNFVEPYNIEVKYKWDPYELNYAKNLVPVLESRVEPVMSAVRDIYIKPYEAVAGADFIKKYSPKLFQLAGSAEYNSDGTIVLGQAEGGRKIVLMVVNQFDKKNVAEVKRMLHTIHHEFAHILHQIRAYPVEWKGLNPDRITATWFNSTDLEANTQGLVTAYAKASPDEDFVETAAVLLVEGQAYFDDIVNDFFVPEASKKILRQKEAIIVDYYQRVYHIDFRKLQEATRQAIINFTK</sequence>
<proteinExistence type="predicted"/>
<reference evidence="2 3" key="1">
    <citation type="submission" date="2016-08" db="EMBL/GenBank/DDBJ databases">
        <authorList>
            <person name="Seilhamer J.J."/>
        </authorList>
    </citation>
    <scope>NUCLEOTIDE SEQUENCE [LARGE SCALE GENOMIC DNA]</scope>
    <source>
        <strain evidence="2 3">DX4</strain>
    </source>
</reference>
<evidence type="ECO:0000256" key="1">
    <source>
        <dbReference type="SAM" id="SignalP"/>
    </source>
</evidence>
<accession>A0A1D7QF46</accession>
<dbReference type="AlphaFoldDB" id="A0A1D7QF46"/>
<name>A0A1D7QF46_9SPHI</name>
<keyword evidence="3" id="KW-1185">Reference proteome</keyword>
<evidence type="ECO:0000313" key="3">
    <source>
        <dbReference type="Proteomes" id="UP000094313"/>
    </source>
</evidence>
<dbReference type="RefSeq" id="WP_069378936.1">
    <property type="nucleotide sequence ID" value="NZ_CP017141.1"/>
</dbReference>
<dbReference type="NCBIfam" id="TIGR04549">
    <property type="entry name" value="LP_HExxH_w_tonB"/>
    <property type="match status" value="1"/>
</dbReference>
<evidence type="ECO:0000313" key="2">
    <source>
        <dbReference type="EMBL" id="AOM77245.1"/>
    </source>
</evidence>
<feature type="chain" id="PRO_5009098488" description="Substrate import-associated zinc metallohydrolase lipoprotein" evidence="1">
    <location>
        <begin position="25"/>
        <end position="286"/>
    </location>
</feature>
<dbReference type="EMBL" id="CP017141">
    <property type="protein sequence ID" value="AOM77245.1"/>
    <property type="molecule type" value="Genomic_DNA"/>
</dbReference>
<protein>
    <recommendedName>
        <fullName evidence="4">Substrate import-associated zinc metallohydrolase lipoprotein</fullName>
    </recommendedName>
</protein>
<organism evidence="2 3">
    <name type="scientific">Pedobacter steynii</name>
    <dbReference type="NCBI Taxonomy" id="430522"/>
    <lineage>
        <taxon>Bacteria</taxon>
        <taxon>Pseudomonadati</taxon>
        <taxon>Bacteroidota</taxon>
        <taxon>Sphingobacteriia</taxon>
        <taxon>Sphingobacteriales</taxon>
        <taxon>Sphingobacteriaceae</taxon>
        <taxon>Pedobacter</taxon>
    </lineage>
</organism>
<dbReference type="Gene3D" id="3.40.390.70">
    <property type="match status" value="1"/>
</dbReference>